<keyword evidence="3" id="KW-1185">Reference proteome</keyword>
<evidence type="ECO:0000313" key="2">
    <source>
        <dbReference type="EMBL" id="WUO44332.1"/>
    </source>
</evidence>
<organism evidence="2 3">
    <name type="scientific">Streptomyces goshikiensis</name>
    <dbReference type="NCBI Taxonomy" id="1942"/>
    <lineage>
        <taxon>Bacteria</taxon>
        <taxon>Bacillati</taxon>
        <taxon>Actinomycetota</taxon>
        <taxon>Actinomycetes</taxon>
        <taxon>Kitasatosporales</taxon>
        <taxon>Streptomycetaceae</taxon>
        <taxon>Streptomyces</taxon>
    </lineage>
</organism>
<evidence type="ECO:0000313" key="3">
    <source>
        <dbReference type="Proteomes" id="UP001432075"/>
    </source>
</evidence>
<evidence type="ECO:0000259" key="1">
    <source>
        <dbReference type="Pfam" id="PF12957"/>
    </source>
</evidence>
<name>A0ABZ1RC35_9ACTN</name>
<gene>
    <name evidence="2" type="ORF">OHU17_00030</name>
</gene>
<reference evidence="2" key="1">
    <citation type="submission" date="2022-10" db="EMBL/GenBank/DDBJ databases">
        <title>The complete genomes of actinobacterial strains from the NBC collection.</title>
        <authorList>
            <person name="Joergensen T.S."/>
            <person name="Alvarez Arevalo M."/>
            <person name="Sterndorff E.B."/>
            <person name="Faurdal D."/>
            <person name="Vuksanovic O."/>
            <person name="Mourched A.-S."/>
            <person name="Charusanti P."/>
            <person name="Shaw S."/>
            <person name="Blin K."/>
            <person name="Weber T."/>
        </authorList>
    </citation>
    <scope>NUCLEOTIDE SEQUENCE</scope>
    <source>
        <strain evidence="2">NBC_00283</strain>
    </source>
</reference>
<accession>A0ABZ1RC35</accession>
<dbReference type="Pfam" id="PF12957">
    <property type="entry name" value="DUF3846"/>
    <property type="match status" value="1"/>
</dbReference>
<sequence>MTSTQAAAPYALMIQTDGWFELTDWTPTWTAAADSLSCQAVRPVALTGQLTMWVDEDAVPRGLPFNRPAAKVLRVFRAEALPYFGPVLFTGRIDTAADRGAHGLTEDQALELIEQYLTRAAKIPQQRTR</sequence>
<protein>
    <submittedName>
        <fullName evidence="2">DUF3846 domain-containing protein</fullName>
    </submittedName>
</protein>
<dbReference type="InterPro" id="IPR024559">
    <property type="entry name" value="DUF3846"/>
</dbReference>
<dbReference type="RefSeq" id="WP_214354883.1">
    <property type="nucleotide sequence ID" value="NZ_CP108057.1"/>
</dbReference>
<feature type="domain" description="DUF3846" evidence="1">
    <location>
        <begin position="12"/>
        <end position="116"/>
    </location>
</feature>
<proteinExistence type="predicted"/>
<dbReference type="Proteomes" id="UP001432075">
    <property type="component" value="Chromosome"/>
</dbReference>
<dbReference type="EMBL" id="CP108057">
    <property type="protein sequence ID" value="WUO44332.1"/>
    <property type="molecule type" value="Genomic_DNA"/>
</dbReference>